<evidence type="ECO:0000313" key="3">
    <source>
        <dbReference type="EMBL" id="RKD97043.1"/>
    </source>
</evidence>
<reference evidence="3 4" key="1">
    <citation type="submission" date="2018-09" db="EMBL/GenBank/DDBJ databases">
        <title>Genomic Encyclopedia of Archaeal and Bacterial Type Strains, Phase II (KMG-II): from individual species to whole genera.</title>
        <authorList>
            <person name="Goeker M."/>
        </authorList>
    </citation>
    <scope>NUCLEOTIDE SEQUENCE [LARGE SCALE GENOMIC DNA]</scope>
    <source>
        <strain evidence="3 4">DSM 13151</strain>
    </source>
</reference>
<protein>
    <recommendedName>
        <fullName evidence="2">Halobacterial output domain-containing protein</fullName>
    </recommendedName>
</protein>
<evidence type="ECO:0000259" key="2">
    <source>
        <dbReference type="Pfam" id="PF18545"/>
    </source>
</evidence>
<name>A0A3R7GX14_9EURY</name>
<sequence>MSSPVDPSAPGDSVPPSQAIIAAVADHEGVDVTEIEPPEYDPLFTVINPEALDELFDRPSAGPARVHLEYAGYAITVHSDGRVDVDDPPSSDESVGRRAEE</sequence>
<dbReference type="Proteomes" id="UP000283805">
    <property type="component" value="Unassembled WGS sequence"/>
</dbReference>
<evidence type="ECO:0000313" key="4">
    <source>
        <dbReference type="Proteomes" id="UP000283805"/>
    </source>
</evidence>
<gene>
    <name evidence="3" type="ORF">ATJ93_0024</name>
</gene>
<proteinExistence type="predicted"/>
<evidence type="ECO:0000256" key="1">
    <source>
        <dbReference type="SAM" id="MobiDB-lite"/>
    </source>
</evidence>
<organism evidence="3 4">
    <name type="scientific">Halopiger aswanensis</name>
    <dbReference type="NCBI Taxonomy" id="148449"/>
    <lineage>
        <taxon>Archaea</taxon>
        <taxon>Methanobacteriati</taxon>
        <taxon>Methanobacteriota</taxon>
        <taxon>Stenosarchaea group</taxon>
        <taxon>Halobacteria</taxon>
        <taxon>Halobacteriales</taxon>
        <taxon>Natrialbaceae</taxon>
        <taxon>Halopiger</taxon>
    </lineage>
</organism>
<dbReference type="EMBL" id="RAPO01000001">
    <property type="protein sequence ID" value="RKD97043.1"/>
    <property type="molecule type" value="Genomic_DNA"/>
</dbReference>
<dbReference type="Pfam" id="PF18545">
    <property type="entry name" value="HalOD1"/>
    <property type="match status" value="1"/>
</dbReference>
<dbReference type="AlphaFoldDB" id="A0A3R7GX14"/>
<dbReference type="InterPro" id="IPR040624">
    <property type="entry name" value="HalOD1"/>
</dbReference>
<feature type="domain" description="Halobacterial output" evidence="2">
    <location>
        <begin position="13"/>
        <end position="86"/>
    </location>
</feature>
<dbReference type="RefSeq" id="WP_120242623.1">
    <property type="nucleotide sequence ID" value="NZ_RAPO01000001.1"/>
</dbReference>
<keyword evidence="4" id="KW-1185">Reference proteome</keyword>
<comment type="caution">
    <text evidence="3">The sequence shown here is derived from an EMBL/GenBank/DDBJ whole genome shotgun (WGS) entry which is preliminary data.</text>
</comment>
<accession>A0A3R7GX14</accession>
<dbReference type="OrthoDB" id="221929at2157"/>
<feature type="region of interest" description="Disordered" evidence="1">
    <location>
        <begin position="80"/>
        <end position="101"/>
    </location>
</feature>